<dbReference type="Proteomes" id="UP000324222">
    <property type="component" value="Unassembled WGS sequence"/>
</dbReference>
<evidence type="ECO:0000313" key="3">
    <source>
        <dbReference type="Proteomes" id="UP000324222"/>
    </source>
</evidence>
<protein>
    <submittedName>
        <fullName evidence="2">Uncharacterized protein</fullName>
    </submittedName>
</protein>
<dbReference type="EMBL" id="VSRR010080940">
    <property type="protein sequence ID" value="MPC89411.1"/>
    <property type="molecule type" value="Genomic_DNA"/>
</dbReference>
<gene>
    <name evidence="2" type="ORF">E2C01_084356</name>
</gene>
<evidence type="ECO:0000256" key="1">
    <source>
        <dbReference type="SAM" id="MobiDB-lite"/>
    </source>
</evidence>
<sequence>MRKCLVTSLHLIISHSSCSPLAGNPITPLHSPSQAAPLPETPSS</sequence>
<comment type="caution">
    <text evidence="2">The sequence shown here is derived from an EMBL/GenBank/DDBJ whole genome shotgun (WGS) entry which is preliminary data.</text>
</comment>
<dbReference type="AlphaFoldDB" id="A0A5B7IV30"/>
<evidence type="ECO:0000313" key="2">
    <source>
        <dbReference type="EMBL" id="MPC89411.1"/>
    </source>
</evidence>
<reference evidence="2 3" key="1">
    <citation type="submission" date="2019-05" db="EMBL/GenBank/DDBJ databases">
        <title>Another draft genome of Portunus trituberculatus and its Hox gene families provides insights of decapod evolution.</title>
        <authorList>
            <person name="Jeong J.-H."/>
            <person name="Song I."/>
            <person name="Kim S."/>
            <person name="Choi T."/>
            <person name="Kim D."/>
            <person name="Ryu S."/>
            <person name="Kim W."/>
        </authorList>
    </citation>
    <scope>NUCLEOTIDE SEQUENCE [LARGE SCALE GENOMIC DNA]</scope>
    <source>
        <tissue evidence="2">Muscle</tissue>
    </source>
</reference>
<proteinExistence type="predicted"/>
<name>A0A5B7IV30_PORTR</name>
<accession>A0A5B7IV30</accession>
<organism evidence="2 3">
    <name type="scientific">Portunus trituberculatus</name>
    <name type="common">Swimming crab</name>
    <name type="synonym">Neptunus trituberculatus</name>
    <dbReference type="NCBI Taxonomy" id="210409"/>
    <lineage>
        <taxon>Eukaryota</taxon>
        <taxon>Metazoa</taxon>
        <taxon>Ecdysozoa</taxon>
        <taxon>Arthropoda</taxon>
        <taxon>Crustacea</taxon>
        <taxon>Multicrustacea</taxon>
        <taxon>Malacostraca</taxon>
        <taxon>Eumalacostraca</taxon>
        <taxon>Eucarida</taxon>
        <taxon>Decapoda</taxon>
        <taxon>Pleocyemata</taxon>
        <taxon>Brachyura</taxon>
        <taxon>Eubrachyura</taxon>
        <taxon>Portunoidea</taxon>
        <taxon>Portunidae</taxon>
        <taxon>Portuninae</taxon>
        <taxon>Portunus</taxon>
    </lineage>
</organism>
<keyword evidence="3" id="KW-1185">Reference proteome</keyword>
<feature type="region of interest" description="Disordered" evidence="1">
    <location>
        <begin position="24"/>
        <end position="44"/>
    </location>
</feature>